<dbReference type="GO" id="GO:0008270">
    <property type="term" value="F:zinc ion binding"/>
    <property type="evidence" value="ECO:0007669"/>
    <property type="project" value="UniProtKB-KW"/>
</dbReference>
<dbReference type="GO" id="GO:0035613">
    <property type="term" value="F:RNA stem-loop binding"/>
    <property type="evidence" value="ECO:0007669"/>
    <property type="project" value="TreeGrafter"/>
</dbReference>
<comment type="caution">
    <text evidence="11">The sequence shown here is derived from an EMBL/GenBank/DDBJ whole genome shotgun (WGS) entry which is preliminary data.</text>
</comment>
<dbReference type="Pfam" id="PF21206">
    <property type="entry name" value="Roquin_1_2-like_ROQ"/>
    <property type="match status" value="1"/>
</dbReference>
<dbReference type="GO" id="GO:0000288">
    <property type="term" value="P:nuclear-transcribed mRNA catabolic process, deadenylation-dependent decay"/>
    <property type="evidence" value="ECO:0007669"/>
    <property type="project" value="TreeGrafter"/>
</dbReference>
<evidence type="ECO:0000256" key="3">
    <source>
        <dbReference type="ARBA" id="ARBA00012483"/>
    </source>
</evidence>
<evidence type="ECO:0000313" key="12">
    <source>
        <dbReference type="Proteomes" id="UP000031036"/>
    </source>
</evidence>
<dbReference type="GO" id="GO:0003729">
    <property type="term" value="F:mRNA binding"/>
    <property type="evidence" value="ECO:0007669"/>
    <property type="project" value="TreeGrafter"/>
</dbReference>
<dbReference type="InterPro" id="IPR001841">
    <property type="entry name" value="Znf_RING"/>
</dbReference>
<dbReference type="GO" id="GO:0000932">
    <property type="term" value="C:P-body"/>
    <property type="evidence" value="ECO:0007669"/>
    <property type="project" value="UniProtKB-SubCell"/>
</dbReference>
<evidence type="ECO:0000256" key="6">
    <source>
        <dbReference type="ARBA" id="ARBA00022771"/>
    </source>
</evidence>
<dbReference type="GO" id="GO:0003725">
    <property type="term" value="F:double-stranded RNA binding"/>
    <property type="evidence" value="ECO:0007669"/>
    <property type="project" value="TreeGrafter"/>
</dbReference>
<dbReference type="Gene3D" id="1.20.120.1790">
    <property type="match status" value="1"/>
</dbReference>
<dbReference type="InterPro" id="IPR013083">
    <property type="entry name" value="Znf_RING/FYVE/PHD"/>
</dbReference>
<evidence type="ECO:0000313" key="11">
    <source>
        <dbReference type="EMBL" id="KHN78551.1"/>
    </source>
</evidence>
<feature type="domain" description="RING-type" evidence="9">
    <location>
        <begin position="50"/>
        <end position="89"/>
    </location>
</feature>
<dbReference type="EC" id="2.3.2.27" evidence="3"/>
<evidence type="ECO:0000256" key="1">
    <source>
        <dbReference type="ARBA" id="ARBA00000900"/>
    </source>
</evidence>
<dbReference type="InterPro" id="IPR000571">
    <property type="entry name" value="Znf_CCCH"/>
</dbReference>
<dbReference type="InterPro" id="IPR048575">
    <property type="entry name" value="Roquin_1_2-like_ROQ"/>
</dbReference>
<dbReference type="OMA" id="MCRGISE"/>
<protein>
    <recommendedName>
        <fullName evidence="3">RING-type E3 ubiquitin transferase</fullName>
        <ecNumber evidence="3">2.3.2.27</ecNumber>
    </recommendedName>
</protein>
<dbReference type="InterPro" id="IPR041523">
    <property type="entry name" value="ROQ_II"/>
</dbReference>
<gene>
    <name evidence="11" type="primary">Rc3h1</name>
    <name evidence="11" type="ORF">Tcan_13976</name>
</gene>
<dbReference type="EMBL" id="JPKZ01002087">
    <property type="protein sequence ID" value="KHN78551.1"/>
    <property type="molecule type" value="Genomic_DNA"/>
</dbReference>
<dbReference type="AlphaFoldDB" id="A0A0B2V532"/>
<dbReference type="GO" id="GO:0010494">
    <property type="term" value="C:cytoplasmic stress granule"/>
    <property type="evidence" value="ECO:0007669"/>
    <property type="project" value="TreeGrafter"/>
</dbReference>
<comment type="subcellular location">
    <subcellularLocation>
        <location evidence="2">Cytoplasm</location>
        <location evidence="2">P-body</location>
    </subcellularLocation>
</comment>
<dbReference type="SMART" id="SM00184">
    <property type="entry name" value="RING"/>
    <property type="match status" value="1"/>
</dbReference>
<dbReference type="STRING" id="6265.A0A0B2V532"/>
<keyword evidence="5 8" id="KW-0479">Metal-binding</keyword>
<keyword evidence="6 8" id="KW-0863">Zinc-finger</keyword>
<reference evidence="11 12" key="1">
    <citation type="submission" date="2014-11" db="EMBL/GenBank/DDBJ databases">
        <title>Genetic blueprint of the zoonotic pathogen Toxocara canis.</title>
        <authorList>
            <person name="Zhu X.-Q."/>
            <person name="Korhonen P.K."/>
            <person name="Cai H."/>
            <person name="Young N.D."/>
            <person name="Nejsum P."/>
            <person name="von Samson-Himmelstjerna G."/>
            <person name="Boag P.R."/>
            <person name="Tan P."/>
            <person name="Li Q."/>
            <person name="Min J."/>
            <person name="Yang Y."/>
            <person name="Wang X."/>
            <person name="Fang X."/>
            <person name="Hall R.S."/>
            <person name="Hofmann A."/>
            <person name="Sternberg P.W."/>
            <person name="Jex A.R."/>
            <person name="Gasser R.B."/>
        </authorList>
    </citation>
    <scope>NUCLEOTIDE SEQUENCE [LARGE SCALE GENOMIC DNA]</scope>
    <source>
        <strain evidence="11">PN_DK_2014</strain>
    </source>
</reference>
<dbReference type="GO" id="GO:0061630">
    <property type="term" value="F:ubiquitin protein ligase activity"/>
    <property type="evidence" value="ECO:0007669"/>
    <property type="project" value="UniProtKB-EC"/>
</dbReference>
<dbReference type="InterPro" id="IPR052249">
    <property type="entry name" value="Roquin_domain"/>
</dbReference>
<sequence>MTGEFTRCCFGRMQPVLSFISFHSKRRGLGGPHQMAPAGQGALWSEVLCCPLCSQLFSGDKPPVNLSCGHTVCRICLFALPSPNCPIDQTSVTVRYRDLPVNWALLSIVGITKRVDSLRLDAFDDGFLRAEAILIKMSSYLRKADSERGGSVWSDELSRPVQRKLLALLCLQLVEQEGRQRALKTARALAERILSELLIAHQNSSHISSNLWSAVRARGCQFLGPAMQEEVLRLILLTLSEGALIARKTLVMYIVQTLAEDYPQVSKTCVGHVVQLLYRASCFNVMKRDGESSLMQLKAEFRDYESLRREHDAQIVQVALEAGLRISPDQWSSLLYGDQSHRSHMQSIIDKLQSPQAFGQLVQELLNALQRSSDPDTLLPVIAHFERIASFDPVLTDPPSWSDTVAIFESLGHIIDAYVRFTRRRNEQRSAISGLGNSRRFANGDQIANGERCNNDRRYKTRLCRDAEAGRACPRGIRCTYAHSLEELRQSVPPRTGSGAPRTNGLAAAPGGGVSRLLSATLANPQQLPNPAVPIIPLRVPPPPNPNNMVIDPMQQIPSDSGGGIIPLSVPVVPVVIPGGGSVDGSVHGTAIPLPPNQVPNARIDHAESITPGAVVMMAAGSALPAPAQPVMMPAVWTAAVSHAPTVPAAVLTATNVPPVIPLPIPRPPPPQIPVSPGAVGWMQNSGSGPLLNDAANMQFNVPFECLDPRWAVLDEASCCAVSITPVANVDTIRQVSAANPALHKRPSKGLESEDEEQLMMRRREIISRLADLQQRGHGTTLGEDTLDDDDLQSHVSYTVASSVLYDEKETSTSNALQLPPLPLRFNTTPSIDDTLNHLGEVAAVSTTVLTVCPPCIWTNGAKPATVQAPCTIMQVKDTINQPLPTPAIQRPHMPPLAAHEVQDPSCIAQRLPPVIRPLPATPRDPQNVVSATLDRIVDVRERMNDVEKNGGMGCSVEKQQLRVELNIVSRQIQSLDQQTKQSCLLRELEAVDKKIEHLNIHC</sequence>
<comment type="catalytic activity">
    <reaction evidence="1">
        <text>S-ubiquitinyl-[E2 ubiquitin-conjugating enzyme]-L-cysteine + [acceptor protein]-L-lysine = [E2 ubiquitin-conjugating enzyme]-L-cysteine + N(6)-ubiquitinyl-[acceptor protein]-L-lysine.</text>
        <dbReference type="EC" id="2.3.2.27"/>
    </reaction>
</comment>
<dbReference type="PROSITE" id="PS50103">
    <property type="entry name" value="ZF_C3H1"/>
    <property type="match status" value="1"/>
</dbReference>
<dbReference type="InterPro" id="IPR036855">
    <property type="entry name" value="Znf_CCCH_sf"/>
</dbReference>
<dbReference type="SUPFAM" id="SSF90229">
    <property type="entry name" value="CCCH zinc finger"/>
    <property type="match status" value="1"/>
</dbReference>
<dbReference type="SUPFAM" id="SSF57850">
    <property type="entry name" value="RING/U-box"/>
    <property type="match status" value="1"/>
</dbReference>
<evidence type="ECO:0000256" key="4">
    <source>
        <dbReference type="ARBA" id="ARBA00022679"/>
    </source>
</evidence>
<dbReference type="PROSITE" id="PS50089">
    <property type="entry name" value="ZF_RING_2"/>
    <property type="match status" value="1"/>
</dbReference>
<dbReference type="SMART" id="SM00356">
    <property type="entry name" value="ZnF_C3H1"/>
    <property type="match status" value="1"/>
</dbReference>
<evidence type="ECO:0000256" key="8">
    <source>
        <dbReference type="PROSITE-ProRule" id="PRU00723"/>
    </source>
</evidence>
<feature type="domain" description="C3H1-type" evidence="10">
    <location>
        <begin position="458"/>
        <end position="486"/>
    </location>
</feature>
<name>A0A0B2V532_TOXCA</name>
<dbReference type="Pfam" id="PF00642">
    <property type="entry name" value="zf-CCCH"/>
    <property type="match status" value="1"/>
</dbReference>
<evidence type="ECO:0000256" key="2">
    <source>
        <dbReference type="ARBA" id="ARBA00004201"/>
    </source>
</evidence>
<evidence type="ECO:0000259" key="10">
    <source>
        <dbReference type="PROSITE" id="PS50103"/>
    </source>
</evidence>
<dbReference type="PANTHER" id="PTHR13139:SF54">
    <property type="entry name" value="RING-TYPE E3 UBIQUITIN TRANSFERASE"/>
    <property type="match status" value="1"/>
</dbReference>
<keyword evidence="7 8" id="KW-0862">Zinc</keyword>
<dbReference type="OrthoDB" id="10067217at2759"/>
<dbReference type="Proteomes" id="UP000031036">
    <property type="component" value="Unassembled WGS sequence"/>
</dbReference>
<dbReference type="GO" id="GO:0006511">
    <property type="term" value="P:ubiquitin-dependent protein catabolic process"/>
    <property type="evidence" value="ECO:0007669"/>
    <property type="project" value="TreeGrafter"/>
</dbReference>
<proteinExistence type="predicted"/>
<keyword evidence="12" id="KW-1185">Reference proteome</keyword>
<evidence type="ECO:0000256" key="7">
    <source>
        <dbReference type="ARBA" id="ARBA00022833"/>
    </source>
</evidence>
<dbReference type="GO" id="GO:0000209">
    <property type="term" value="P:protein polyubiquitination"/>
    <property type="evidence" value="ECO:0007669"/>
    <property type="project" value="TreeGrafter"/>
</dbReference>
<dbReference type="PROSITE" id="PS00518">
    <property type="entry name" value="ZF_RING_1"/>
    <property type="match status" value="1"/>
</dbReference>
<feature type="zinc finger region" description="C3H1-type" evidence="8">
    <location>
        <begin position="458"/>
        <end position="486"/>
    </location>
</feature>
<evidence type="ECO:0000259" key="9">
    <source>
        <dbReference type="PROSITE" id="PS50089"/>
    </source>
</evidence>
<dbReference type="Pfam" id="PF18386">
    <property type="entry name" value="ROQ_II"/>
    <property type="match status" value="1"/>
</dbReference>
<dbReference type="Gene3D" id="4.10.1000.10">
    <property type="entry name" value="Zinc finger, CCCH-type"/>
    <property type="match status" value="1"/>
</dbReference>
<organism evidence="11 12">
    <name type="scientific">Toxocara canis</name>
    <name type="common">Canine roundworm</name>
    <dbReference type="NCBI Taxonomy" id="6265"/>
    <lineage>
        <taxon>Eukaryota</taxon>
        <taxon>Metazoa</taxon>
        <taxon>Ecdysozoa</taxon>
        <taxon>Nematoda</taxon>
        <taxon>Chromadorea</taxon>
        <taxon>Rhabditida</taxon>
        <taxon>Spirurina</taxon>
        <taxon>Ascaridomorpha</taxon>
        <taxon>Ascaridoidea</taxon>
        <taxon>Toxocaridae</taxon>
        <taxon>Toxocara</taxon>
    </lineage>
</organism>
<evidence type="ECO:0000256" key="5">
    <source>
        <dbReference type="ARBA" id="ARBA00022723"/>
    </source>
</evidence>
<dbReference type="PANTHER" id="PTHR13139">
    <property type="entry name" value="RING FINGER AND CCCH-TYPE ZINC FINGER DOMAIN-CONTAINING PROTEIN"/>
    <property type="match status" value="1"/>
</dbReference>
<dbReference type="Gene3D" id="3.30.40.10">
    <property type="entry name" value="Zinc/RING finger domain, C3HC4 (zinc finger)"/>
    <property type="match status" value="1"/>
</dbReference>
<dbReference type="InterPro" id="IPR017907">
    <property type="entry name" value="Znf_RING_CS"/>
</dbReference>
<keyword evidence="4" id="KW-0808">Transferase</keyword>
<accession>A0A0B2V532</accession>